<gene>
    <name evidence="2" type="ORF">METZ01_LOCUS499842</name>
</gene>
<keyword evidence="1" id="KW-0812">Transmembrane</keyword>
<organism evidence="2">
    <name type="scientific">marine metagenome</name>
    <dbReference type="NCBI Taxonomy" id="408172"/>
    <lineage>
        <taxon>unclassified sequences</taxon>
        <taxon>metagenomes</taxon>
        <taxon>ecological metagenomes</taxon>
    </lineage>
</organism>
<dbReference type="EMBL" id="UINC01219500">
    <property type="protein sequence ID" value="SVE46988.1"/>
    <property type="molecule type" value="Genomic_DNA"/>
</dbReference>
<feature type="transmembrane region" description="Helical" evidence="1">
    <location>
        <begin position="12"/>
        <end position="33"/>
    </location>
</feature>
<dbReference type="AlphaFoldDB" id="A0A383DT01"/>
<evidence type="ECO:0000313" key="2">
    <source>
        <dbReference type="EMBL" id="SVE46988.1"/>
    </source>
</evidence>
<feature type="non-terminal residue" evidence="2">
    <location>
        <position position="1"/>
    </location>
</feature>
<evidence type="ECO:0000256" key="1">
    <source>
        <dbReference type="SAM" id="Phobius"/>
    </source>
</evidence>
<sequence length="39" mass="4043">VVIGLITGNYGSGIGTGCAIGAATAVLMSIRYMRRIKEE</sequence>
<accession>A0A383DT01</accession>
<protein>
    <submittedName>
        <fullName evidence="2">Uncharacterized protein</fullName>
    </submittedName>
</protein>
<proteinExistence type="predicted"/>
<reference evidence="2" key="1">
    <citation type="submission" date="2018-05" db="EMBL/GenBank/DDBJ databases">
        <authorList>
            <person name="Lanie J.A."/>
            <person name="Ng W.-L."/>
            <person name="Kazmierczak K.M."/>
            <person name="Andrzejewski T.M."/>
            <person name="Davidsen T.M."/>
            <person name="Wayne K.J."/>
            <person name="Tettelin H."/>
            <person name="Glass J.I."/>
            <person name="Rusch D."/>
            <person name="Podicherti R."/>
            <person name="Tsui H.-C.T."/>
            <person name="Winkler M.E."/>
        </authorList>
    </citation>
    <scope>NUCLEOTIDE SEQUENCE</scope>
</reference>
<name>A0A383DT01_9ZZZZ</name>
<keyword evidence="1" id="KW-0472">Membrane</keyword>
<keyword evidence="1" id="KW-1133">Transmembrane helix</keyword>